<feature type="compositionally biased region" description="Basic and acidic residues" evidence="1">
    <location>
        <begin position="45"/>
        <end position="60"/>
    </location>
</feature>
<sequence>MSTILQNLTLKHSKIMSESHLDEYEHYNFDQDKYLSAGHSGKQRTKQEAREHQNREDPGGHTRKLVTKMQNTEAHKKEEVKEDRKRTSSKTEEETKS</sequence>
<name>A0A7R8WPT8_9CRUS</name>
<reference evidence="2" key="1">
    <citation type="submission" date="2020-11" db="EMBL/GenBank/DDBJ databases">
        <authorList>
            <person name="Tran Van P."/>
        </authorList>
    </citation>
    <scope>NUCLEOTIDE SEQUENCE</scope>
</reference>
<evidence type="ECO:0000256" key="1">
    <source>
        <dbReference type="SAM" id="MobiDB-lite"/>
    </source>
</evidence>
<dbReference type="GO" id="GO:0008285">
    <property type="term" value="P:negative regulation of cell population proliferation"/>
    <property type="evidence" value="ECO:0007669"/>
    <property type="project" value="TreeGrafter"/>
</dbReference>
<dbReference type="AlphaFoldDB" id="A0A7R8WPT8"/>
<dbReference type="GO" id="GO:0005634">
    <property type="term" value="C:nucleus"/>
    <property type="evidence" value="ECO:0007669"/>
    <property type="project" value="TreeGrafter"/>
</dbReference>
<dbReference type="InterPro" id="IPR018792">
    <property type="entry name" value="NUPR1-like"/>
</dbReference>
<organism evidence="2">
    <name type="scientific">Cyprideis torosa</name>
    <dbReference type="NCBI Taxonomy" id="163714"/>
    <lineage>
        <taxon>Eukaryota</taxon>
        <taxon>Metazoa</taxon>
        <taxon>Ecdysozoa</taxon>
        <taxon>Arthropoda</taxon>
        <taxon>Crustacea</taxon>
        <taxon>Oligostraca</taxon>
        <taxon>Ostracoda</taxon>
        <taxon>Podocopa</taxon>
        <taxon>Podocopida</taxon>
        <taxon>Cytherocopina</taxon>
        <taxon>Cytheroidea</taxon>
        <taxon>Cytherideidae</taxon>
        <taxon>Cyprideis</taxon>
    </lineage>
</organism>
<dbReference type="PANTHER" id="PTHR17149">
    <property type="entry name" value="NUCLEAR PROTEIN 1 AND 2"/>
    <property type="match status" value="1"/>
</dbReference>
<feature type="compositionally biased region" description="Basic and acidic residues" evidence="1">
    <location>
        <begin position="73"/>
        <end position="97"/>
    </location>
</feature>
<evidence type="ECO:0000313" key="2">
    <source>
        <dbReference type="EMBL" id="CAD7235861.1"/>
    </source>
</evidence>
<accession>A0A7R8WPT8</accession>
<dbReference type="Pfam" id="PF10195">
    <property type="entry name" value="Phospho_p8"/>
    <property type="match status" value="1"/>
</dbReference>
<dbReference type="OrthoDB" id="10030453at2759"/>
<feature type="region of interest" description="Disordered" evidence="1">
    <location>
        <begin position="34"/>
        <end position="97"/>
    </location>
</feature>
<dbReference type="GO" id="GO:0006357">
    <property type="term" value="P:regulation of transcription by RNA polymerase II"/>
    <property type="evidence" value="ECO:0007669"/>
    <property type="project" value="TreeGrafter"/>
</dbReference>
<dbReference type="GO" id="GO:0045786">
    <property type="term" value="P:negative regulation of cell cycle"/>
    <property type="evidence" value="ECO:0007669"/>
    <property type="project" value="TreeGrafter"/>
</dbReference>
<proteinExistence type="predicted"/>
<dbReference type="EMBL" id="OB675059">
    <property type="protein sequence ID" value="CAD7235861.1"/>
    <property type="molecule type" value="Genomic_DNA"/>
</dbReference>
<protein>
    <submittedName>
        <fullName evidence="2">Uncharacterized protein</fullName>
    </submittedName>
</protein>
<gene>
    <name evidence="2" type="ORF">CTOB1V02_LOCUS13676</name>
</gene>
<dbReference type="PANTHER" id="PTHR17149:SF4">
    <property type="entry name" value="RH17958P"/>
    <property type="match status" value="1"/>
</dbReference>